<accession>A0ABY7MI84</accession>
<keyword evidence="2" id="KW-0472">Membrane</keyword>
<keyword evidence="2" id="KW-0812">Transmembrane</keyword>
<name>A0ABY7MI84_9BRAD</name>
<dbReference type="SUPFAM" id="SSF48452">
    <property type="entry name" value="TPR-like"/>
    <property type="match status" value="1"/>
</dbReference>
<gene>
    <name evidence="4" type="ORF">I3J27_30365</name>
</gene>
<dbReference type="Proteomes" id="UP001179614">
    <property type="component" value="Chromosome"/>
</dbReference>
<dbReference type="SUPFAM" id="SSF55073">
    <property type="entry name" value="Nucleotide cyclase"/>
    <property type="match status" value="1"/>
</dbReference>
<feature type="transmembrane region" description="Helical" evidence="2">
    <location>
        <begin position="209"/>
        <end position="233"/>
    </location>
</feature>
<dbReference type="PANTHER" id="PTHR43081">
    <property type="entry name" value="ADENYLATE CYCLASE, TERMINAL-DIFFERENTIATION SPECIFIC-RELATED"/>
    <property type="match status" value="1"/>
</dbReference>
<evidence type="ECO:0000313" key="4">
    <source>
        <dbReference type="EMBL" id="WBL77289.1"/>
    </source>
</evidence>
<reference evidence="4" key="1">
    <citation type="submission" date="2021-12" db="EMBL/GenBank/DDBJ databases">
        <title>Bradyrhizobium xenonodulans sp. nov.</title>
        <authorList>
            <person name="Claassens R."/>
            <person name="Venter S.N."/>
            <person name="Beukes C.W."/>
            <person name="Stepkowski T."/>
            <person name="Steenkamp E.T."/>
        </authorList>
    </citation>
    <scope>NUCLEOTIDE SEQUENCE</scope>
    <source>
        <strain evidence="4">14AB</strain>
    </source>
</reference>
<dbReference type="PROSITE" id="PS50125">
    <property type="entry name" value="GUANYLATE_CYCLASE_2"/>
    <property type="match status" value="1"/>
</dbReference>
<dbReference type="Gene3D" id="1.25.40.10">
    <property type="entry name" value="Tetratricopeptide repeat domain"/>
    <property type="match status" value="1"/>
</dbReference>
<feature type="region of interest" description="Disordered" evidence="1">
    <location>
        <begin position="178"/>
        <end position="200"/>
    </location>
</feature>
<keyword evidence="5" id="KW-1185">Reference proteome</keyword>
<dbReference type="InterPro" id="IPR001054">
    <property type="entry name" value="A/G_cyclase"/>
</dbReference>
<evidence type="ECO:0000313" key="5">
    <source>
        <dbReference type="Proteomes" id="UP001179614"/>
    </source>
</evidence>
<dbReference type="InterPro" id="IPR050697">
    <property type="entry name" value="Adenylyl/Guanylyl_Cyclase_3/4"/>
</dbReference>
<dbReference type="CDD" id="cd07302">
    <property type="entry name" value="CHD"/>
    <property type="match status" value="1"/>
</dbReference>
<feature type="domain" description="Guanylate cyclase" evidence="3">
    <location>
        <begin position="15"/>
        <end position="130"/>
    </location>
</feature>
<dbReference type="Gene3D" id="3.40.50.10070">
    <property type="entry name" value="TolB, N-terminal domain"/>
    <property type="match status" value="1"/>
</dbReference>
<dbReference type="InterPro" id="IPR011990">
    <property type="entry name" value="TPR-like_helical_dom_sf"/>
</dbReference>
<dbReference type="EMBL" id="CP089391">
    <property type="protein sequence ID" value="WBL77289.1"/>
    <property type="molecule type" value="Genomic_DNA"/>
</dbReference>
<dbReference type="PANTHER" id="PTHR43081:SF19">
    <property type="entry name" value="PH-SENSITIVE ADENYLATE CYCLASE RV1264"/>
    <property type="match status" value="1"/>
</dbReference>
<protein>
    <submittedName>
        <fullName evidence="4">Adenylate cyclase</fullName>
    </submittedName>
</protein>
<evidence type="ECO:0000256" key="2">
    <source>
        <dbReference type="SAM" id="Phobius"/>
    </source>
</evidence>
<dbReference type="Gene3D" id="3.30.70.1230">
    <property type="entry name" value="Nucleotide cyclase"/>
    <property type="match status" value="1"/>
</dbReference>
<keyword evidence="2" id="KW-1133">Transmembrane helix</keyword>
<dbReference type="InterPro" id="IPR029787">
    <property type="entry name" value="Nucleotide_cyclase"/>
</dbReference>
<evidence type="ECO:0000256" key="1">
    <source>
        <dbReference type="SAM" id="MobiDB-lite"/>
    </source>
</evidence>
<dbReference type="RefSeq" id="WP_270162554.1">
    <property type="nucleotide sequence ID" value="NZ_CP089391.1"/>
</dbReference>
<sequence length="663" mass="72538">MVEERPVRVERRLSAILAADVAGYSRLMHNDEEATHAKLATLLTDGVTAAIADHGGRVVKNTGDGFLAEFSSAVEAVRAAVQFQTRIAELTIGDAEDRRIAFRVGINIGDVIVEPDDIFGDGVNIAARLESIAEPGGICISASAYDQVRGKVSVEFADLGEQNLKNIDRPVRAYAMVRNGPGPTTQSERARQGRLSPPRRSMGRIRARLTPLGGVIALIAVVGAVAVFLVVYWNVWKTVRTDALQEGQKTQREAAARPDVAPRLSLVVLPFANLNNDPEQDYFADGIATDLTTDLARTPDAFVIGRGTAFTYKNKQVDLKTLGKDLGIRWAVQGAVQRAGDRVRMNVSLADLSTGRDVWSDRFDGDRMNLAALQEQVTARLARSLNVELIQAESRRGLMDQSANPDAVDFSMRGWAKVNGPQTKITNAQAKDLFDSALRLDPDNIDAMLGKAWCIATSVLNGWSTFVTEDKKIATNLVDQVLAKRPASASAHITKGNILLYGNPEGALPEFDAALEIDPNSPVAHATKGIALVTAGRAHEAFSPVQIALRLSPKDPAAGIWHFFLCHAHVHVHQYNEAVEECRRSINLNKLYWMPYADLISAYGATGQLEMAQQMLAELNAIRPDFTVQWSRQMGYARSSNPQFRREYDDILDGLRKAGVREQ</sequence>
<organism evidence="4 5">
    <name type="scientific">Bradyrhizobium xenonodulans</name>
    <dbReference type="NCBI Taxonomy" id="2736875"/>
    <lineage>
        <taxon>Bacteria</taxon>
        <taxon>Pseudomonadati</taxon>
        <taxon>Pseudomonadota</taxon>
        <taxon>Alphaproteobacteria</taxon>
        <taxon>Hyphomicrobiales</taxon>
        <taxon>Nitrobacteraceae</taxon>
        <taxon>Bradyrhizobium</taxon>
    </lineage>
</organism>
<evidence type="ECO:0000259" key="3">
    <source>
        <dbReference type="PROSITE" id="PS50125"/>
    </source>
</evidence>
<proteinExistence type="predicted"/>
<dbReference type="Pfam" id="PF00211">
    <property type="entry name" value="Guanylate_cyc"/>
    <property type="match status" value="1"/>
</dbReference>